<evidence type="ECO:0000313" key="8">
    <source>
        <dbReference type="EMBL" id="OFW58957.1"/>
    </source>
</evidence>
<evidence type="ECO:0000256" key="5">
    <source>
        <dbReference type="ARBA" id="ARBA00022898"/>
    </source>
</evidence>
<dbReference type="PANTHER" id="PTHR46383">
    <property type="entry name" value="ASPARTATE AMINOTRANSFERASE"/>
    <property type="match status" value="1"/>
</dbReference>
<dbReference type="GO" id="GO:0006520">
    <property type="term" value="P:amino acid metabolic process"/>
    <property type="evidence" value="ECO:0007669"/>
    <property type="project" value="InterPro"/>
</dbReference>
<evidence type="ECO:0000256" key="6">
    <source>
        <dbReference type="RuleBase" id="RU000481"/>
    </source>
</evidence>
<evidence type="ECO:0000259" key="7">
    <source>
        <dbReference type="Pfam" id="PF00155"/>
    </source>
</evidence>
<keyword evidence="3 6" id="KW-0032">Aminotransferase</keyword>
<dbReference type="STRING" id="1797197.A2Y75_00250"/>
<comment type="caution">
    <text evidence="8">The sequence shown here is derived from an EMBL/GenBank/DDBJ whole genome shotgun (WGS) entry which is preliminary data.</text>
</comment>
<reference evidence="8 9" key="1">
    <citation type="journal article" date="2016" name="Nat. Commun.">
        <title>Thousands of microbial genomes shed light on interconnected biogeochemical processes in an aquifer system.</title>
        <authorList>
            <person name="Anantharaman K."/>
            <person name="Brown C.T."/>
            <person name="Hug L.A."/>
            <person name="Sharon I."/>
            <person name="Castelle C.J."/>
            <person name="Probst A.J."/>
            <person name="Thomas B.C."/>
            <person name="Singh A."/>
            <person name="Wilkins M.J."/>
            <person name="Karaoz U."/>
            <person name="Brodie E.L."/>
            <person name="Williams K.H."/>
            <person name="Hubbard S.S."/>
            <person name="Banfield J.F."/>
        </authorList>
    </citation>
    <scope>NUCLEOTIDE SEQUENCE [LARGE SCALE GENOMIC DNA]</scope>
</reference>
<proteinExistence type="inferred from homology"/>
<sequence>MIANRGKSISPFIVMEVMEKAFAMEREGHDISHMEVGEPDFDTPQCIKDAAHRAMLEGRTHYTDSRGVLELREAISRHYFDKYNVEVDPERIIITNGSSPAMLLLFAALLDPGQEVILSNPCYACYPNIIEFVEGKPVEVPVFEEDGFQYRAEEIKGRLGPKVKGILINSPSNPTGNLLEPEVMQEIAAMGKPGRYIVSDEIYHGLVYERKEHSILEFTDNAFVINGFSKLYAMTGWRLGYLIAPEQFVRPIQKMMQNLFISANSFVQWAGIAALQEAGEEVAAMVRTYDERRRFLLPRLNEIGLKVAVEPHGAFYILANAKRFTDDSYNFAMELLEKARVATAPGIDFGTGAEGYIRFSYANHLENLAEGTRRLQDYLVSR</sequence>
<dbReference type="EC" id="2.6.1.-" evidence="6"/>
<organism evidence="8 9">
    <name type="scientific">Candidatus Solincola sediminis</name>
    <dbReference type="NCBI Taxonomy" id="1797199"/>
    <lineage>
        <taxon>Bacteria</taxon>
        <taxon>Bacillati</taxon>
        <taxon>Actinomycetota</taxon>
        <taxon>Candidatus Geothermincolia</taxon>
        <taxon>Candidatus Geothermincolales</taxon>
        <taxon>Candidatus Geothermincolaceae</taxon>
        <taxon>Candidatus Solincola</taxon>
    </lineage>
</organism>
<dbReference type="InterPro" id="IPR015424">
    <property type="entry name" value="PyrdxlP-dep_Trfase"/>
</dbReference>
<comment type="cofactor">
    <cofactor evidence="1 6">
        <name>pyridoxal 5'-phosphate</name>
        <dbReference type="ChEBI" id="CHEBI:597326"/>
    </cofactor>
</comment>
<evidence type="ECO:0000256" key="2">
    <source>
        <dbReference type="ARBA" id="ARBA00007441"/>
    </source>
</evidence>
<keyword evidence="4 6" id="KW-0808">Transferase</keyword>
<evidence type="ECO:0000256" key="1">
    <source>
        <dbReference type="ARBA" id="ARBA00001933"/>
    </source>
</evidence>
<dbReference type="CDD" id="cd00609">
    <property type="entry name" value="AAT_like"/>
    <property type="match status" value="1"/>
</dbReference>
<dbReference type="EMBL" id="MELK01000019">
    <property type="protein sequence ID" value="OFW58957.1"/>
    <property type="molecule type" value="Genomic_DNA"/>
</dbReference>
<comment type="similarity">
    <text evidence="2 6">Belongs to the class-I pyridoxal-phosphate-dependent aminotransferase family.</text>
</comment>
<protein>
    <recommendedName>
        <fullName evidence="6">Aminotransferase</fullName>
        <ecNumber evidence="6">2.6.1.-</ecNumber>
    </recommendedName>
</protein>
<dbReference type="PROSITE" id="PS00105">
    <property type="entry name" value="AA_TRANSFER_CLASS_1"/>
    <property type="match status" value="1"/>
</dbReference>
<dbReference type="GO" id="GO:0030170">
    <property type="term" value="F:pyridoxal phosphate binding"/>
    <property type="evidence" value="ECO:0007669"/>
    <property type="project" value="InterPro"/>
</dbReference>
<gene>
    <name evidence="8" type="ORF">A2Y75_00250</name>
</gene>
<dbReference type="InterPro" id="IPR015421">
    <property type="entry name" value="PyrdxlP-dep_Trfase_major"/>
</dbReference>
<evidence type="ECO:0000313" key="9">
    <source>
        <dbReference type="Proteomes" id="UP000177876"/>
    </source>
</evidence>
<keyword evidence="5" id="KW-0663">Pyridoxal phosphate</keyword>
<dbReference type="InterPro" id="IPR004838">
    <property type="entry name" value="NHTrfase_class1_PyrdxlP-BS"/>
</dbReference>
<feature type="domain" description="Aminotransferase class I/classII large" evidence="7">
    <location>
        <begin position="34"/>
        <end position="366"/>
    </location>
</feature>
<dbReference type="InterPro" id="IPR004839">
    <property type="entry name" value="Aminotransferase_I/II_large"/>
</dbReference>
<dbReference type="Proteomes" id="UP000177876">
    <property type="component" value="Unassembled WGS sequence"/>
</dbReference>
<dbReference type="Pfam" id="PF00155">
    <property type="entry name" value="Aminotran_1_2"/>
    <property type="match status" value="1"/>
</dbReference>
<dbReference type="PANTHER" id="PTHR46383:SF2">
    <property type="entry name" value="AMINOTRANSFERASE"/>
    <property type="match status" value="1"/>
</dbReference>
<dbReference type="InterPro" id="IPR050596">
    <property type="entry name" value="AspAT/PAT-like"/>
</dbReference>
<accession>A0A1F2WQ01</accession>
<dbReference type="AlphaFoldDB" id="A0A1F2WQ01"/>
<evidence type="ECO:0000256" key="4">
    <source>
        <dbReference type="ARBA" id="ARBA00022679"/>
    </source>
</evidence>
<dbReference type="Gene3D" id="3.40.640.10">
    <property type="entry name" value="Type I PLP-dependent aspartate aminotransferase-like (Major domain)"/>
    <property type="match status" value="1"/>
</dbReference>
<name>A0A1F2WQ01_9ACTN</name>
<evidence type="ECO:0000256" key="3">
    <source>
        <dbReference type="ARBA" id="ARBA00022576"/>
    </source>
</evidence>
<dbReference type="GO" id="GO:0008483">
    <property type="term" value="F:transaminase activity"/>
    <property type="evidence" value="ECO:0007669"/>
    <property type="project" value="UniProtKB-KW"/>
</dbReference>
<dbReference type="SUPFAM" id="SSF53383">
    <property type="entry name" value="PLP-dependent transferases"/>
    <property type="match status" value="1"/>
</dbReference>